<accession>A0AC34FLN4</accession>
<reference evidence="2" key="1">
    <citation type="submission" date="2022-11" db="UniProtKB">
        <authorList>
            <consortium name="WormBaseParasite"/>
        </authorList>
    </citation>
    <scope>IDENTIFICATION</scope>
</reference>
<protein>
    <submittedName>
        <fullName evidence="2">Uncharacterized protein</fullName>
    </submittedName>
</protein>
<proteinExistence type="predicted"/>
<dbReference type="WBParaSite" id="ES5_v2.g18255.t1">
    <property type="protein sequence ID" value="ES5_v2.g18255.t1"/>
    <property type="gene ID" value="ES5_v2.g18255"/>
</dbReference>
<organism evidence="1 2">
    <name type="scientific">Panagrolaimus sp. ES5</name>
    <dbReference type="NCBI Taxonomy" id="591445"/>
    <lineage>
        <taxon>Eukaryota</taxon>
        <taxon>Metazoa</taxon>
        <taxon>Ecdysozoa</taxon>
        <taxon>Nematoda</taxon>
        <taxon>Chromadorea</taxon>
        <taxon>Rhabditida</taxon>
        <taxon>Tylenchina</taxon>
        <taxon>Panagrolaimomorpha</taxon>
        <taxon>Panagrolaimoidea</taxon>
        <taxon>Panagrolaimidae</taxon>
        <taxon>Panagrolaimus</taxon>
    </lineage>
</organism>
<sequence length="189" mass="21738">MELYTNDTNPNRFELYFLEKEYQVALDLNATKIGKKYVCFDVVIVITVEDQNHDKYECVPFYIKDNTITFKCTMNNNAKFECPKNTIMPYIPVNEVNDSALNLGLLLLCIISVILLLVSIALAFICKKVDEIHKKLYKPTPSVFENNSDEEQNQSSSRKEPTAAPTTNIKRSKTHDKKRYIETPSSKNL</sequence>
<evidence type="ECO:0000313" key="1">
    <source>
        <dbReference type="Proteomes" id="UP000887579"/>
    </source>
</evidence>
<evidence type="ECO:0000313" key="2">
    <source>
        <dbReference type="WBParaSite" id="ES5_v2.g18255.t1"/>
    </source>
</evidence>
<dbReference type="Proteomes" id="UP000887579">
    <property type="component" value="Unplaced"/>
</dbReference>
<name>A0AC34FLN4_9BILA</name>